<dbReference type="EMBL" id="RCHU01001081">
    <property type="protein sequence ID" value="TKR79088.1"/>
    <property type="molecule type" value="Genomic_DNA"/>
</dbReference>
<comment type="caution">
    <text evidence="1">The sequence shown here is derived from an EMBL/GenBank/DDBJ whole genome shotgun (WGS) entry which is preliminary data.</text>
</comment>
<reference evidence="1" key="1">
    <citation type="submission" date="2018-10" db="EMBL/GenBank/DDBJ databases">
        <title>Population genomic analysis revealed the cold adaptation of white poplar.</title>
        <authorList>
            <person name="Liu Y.-J."/>
        </authorList>
    </citation>
    <scope>NUCLEOTIDE SEQUENCE [LARGE SCALE GENOMIC DNA]</scope>
    <source>
        <strain evidence="1">PAL-ZL1</strain>
    </source>
</reference>
<sequence length="108" mass="12149">MHGKCEDQRCTSTLYSHSTGVLVTLAVFQREWRRIEAVRCGAPLMLRTHQEQAPLPNDTCPMMLTPQKEWAVVVALVGLGGPPHTRMPIFPLPYQDLAQPSKESDHSR</sequence>
<organism evidence="1">
    <name type="scientific">Populus alba</name>
    <name type="common">White poplar</name>
    <dbReference type="NCBI Taxonomy" id="43335"/>
    <lineage>
        <taxon>Eukaryota</taxon>
        <taxon>Viridiplantae</taxon>
        <taxon>Streptophyta</taxon>
        <taxon>Embryophyta</taxon>
        <taxon>Tracheophyta</taxon>
        <taxon>Spermatophyta</taxon>
        <taxon>Magnoliopsida</taxon>
        <taxon>eudicotyledons</taxon>
        <taxon>Gunneridae</taxon>
        <taxon>Pentapetalae</taxon>
        <taxon>rosids</taxon>
        <taxon>fabids</taxon>
        <taxon>Malpighiales</taxon>
        <taxon>Salicaceae</taxon>
        <taxon>Saliceae</taxon>
        <taxon>Populus</taxon>
    </lineage>
</organism>
<gene>
    <name evidence="1" type="ORF">D5086_0000276580</name>
</gene>
<protein>
    <submittedName>
        <fullName evidence="1">Uncharacterized protein</fullName>
    </submittedName>
</protein>
<proteinExistence type="predicted"/>
<evidence type="ECO:0000313" key="1">
    <source>
        <dbReference type="EMBL" id="TKR79088.1"/>
    </source>
</evidence>
<name>A0A4U5N8F9_POPAL</name>
<dbReference type="AlphaFoldDB" id="A0A4U5N8F9"/>
<accession>A0A4U5N8F9</accession>